<accession>A0A7J9PH32</accession>
<dbReference type="EMBL" id="JACDUL010000003">
    <property type="protein sequence ID" value="MBA2862411.1"/>
    <property type="molecule type" value="Genomic_DNA"/>
</dbReference>
<evidence type="ECO:0000313" key="1">
    <source>
        <dbReference type="EMBL" id="MBA2862411.1"/>
    </source>
</evidence>
<reference evidence="1 2" key="1">
    <citation type="submission" date="2020-07" db="EMBL/GenBank/DDBJ databases">
        <title>Genomic Encyclopedia of Type Strains, Phase IV (KMG-V): Genome sequencing to study the core and pangenomes of soil and plant-associated prokaryotes.</title>
        <authorList>
            <person name="Whitman W."/>
        </authorList>
    </citation>
    <scope>NUCLEOTIDE SEQUENCE [LARGE SCALE GENOMIC DNA]</scope>
    <source>
        <strain evidence="1 2">C8</strain>
    </source>
</reference>
<name>A0A7J9PH32_METMI</name>
<protein>
    <submittedName>
        <fullName evidence="1">Uncharacterized protein YfaT (DUF1175 family)</fullName>
    </submittedName>
</protein>
<comment type="caution">
    <text evidence="1">The sequence shown here is derived from an EMBL/GenBank/DDBJ whole genome shotgun (WGS) entry which is preliminary data.</text>
</comment>
<organism evidence="1 2">
    <name type="scientific">Methanococcus maripaludis</name>
    <name type="common">Methanococcus deltae</name>
    <dbReference type="NCBI Taxonomy" id="39152"/>
    <lineage>
        <taxon>Archaea</taxon>
        <taxon>Methanobacteriati</taxon>
        <taxon>Methanobacteriota</taxon>
        <taxon>Methanomada group</taxon>
        <taxon>Methanococci</taxon>
        <taxon>Methanococcales</taxon>
        <taxon>Methanococcaceae</taxon>
        <taxon>Methanococcus</taxon>
    </lineage>
</organism>
<sequence>MIPVTISEEAMEFINEKINETGSKDLIVFFEGFG</sequence>
<gene>
    <name evidence="1" type="ORF">HNP90_001292</name>
</gene>
<proteinExistence type="predicted"/>
<dbReference type="Proteomes" id="UP000533207">
    <property type="component" value="Unassembled WGS sequence"/>
</dbReference>
<dbReference type="AlphaFoldDB" id="A0A7J9PH32"/>
<evidence type="ECO:0000313" key="2">
    <source>
        <dbReference type="Proteomes" id="UP000533207"/>
    </source>
</evidence>